<dbReference type="EMBL" id="OX451735">
    <property type="protein sequence ID" value="CAI8592873.1"/>
    <property type="molecule type" value="Genomic_DNA"/>
</dbReference>
<evidence type="ECO:0000256" key="1">
    <source>
        <dbReference type="SAM" id="Coils"/>
    </source>
</evidence>
<proteinExistence type="predicted"/>
<evidence type="ECO:0000256" key="2">
    <source>
        <dbReference type="SAM" id="MobiDB-lite"/>
    </source>
</evidence>
<organism evidence="3 4">
    <name type="scientific">Vicia faba</name>
    <name type="common">Broad bean</name>
    <name type="synonym">Faba vulgaris</name>
    <dbReference type="NCBI Taxonomy" id="3906"/>
    <lineage>
        <taxon>Eukaryota</taxon>
        <taxon>Viridiplantae</taxon>
        <taxon>Streptophyta</taxon>
        <taxon>Embryophyta</taxon>
        <taxon>Tracheophyta</taxon>
        <taxon>Spermatophyta</taxon>
        <taxon>Magnoliopsida</taxon>
        <taxon>eudicotyledons</taxon>
        <taxon>Gunneridae</taxon>
        <taxon>Pentapetalae</taxon>
        <taxon>rosids</taxon>
        <taxon>fabids</taxon>
        <taxon>Fabales</taxon>
        <taxon>Fabaceae</taxon>
        <taxon>Papilionoideae</taxon>
        <taxon>50 kb inversion clade</taxon>
        <taxon>NPAAA clade</taxon>
        <taxon>Hologalegina</taxon>
        <taxon>IRL clade</taxon>
        <taxon>Fabeae</taxon>
        <taxon>Vicia</taxon>
    </lineage>
</organism>
<reference evidence="3 4" key="1">
    <citation type="submission" date="2023-01" db="EMBL/GenBank/DDBJ databases">
        <authorList>
            <person name="Kreplak J."/>
        </authorList>
    </citation>
    <scope>NUCLEOTIDE SEQUENCE [LARGE SCALE GENOMIC DNA]</scope>
</reference>
<accession>A0AAV0Z701</accession>
<dbReference type="AlphaFoldDB" id="A0AAV0Z701"/>
<feature type="coiled-coil region" evidence="1">
    <location>
        <begin position="58"/>
        <end position="99"/>
    </location>
</feature>
<feature type="compositionally biased region" description="Acidic residues" evidence="2">
    <location>
        <begin position="117"/>
        <end position="127"/>
    </location>
</feature>
<name>A0AAV0Z701_VICFA</name>
<evidence type="ECO:0000313" key="3">
    <source>
        <dbReference type="EMBL" id="CAI8592873.1"/>
    </source>
</evidence>
<feature type="compositionally biased region" description="Low complexity" evidence="2">
    <location>
        <begin position="105"/>
        <end position="116"/>
    </location>
</feature>
<protein>
    <submittedName>
        <fullName evidence="3">Uncharacterized protein</fullName>
    </submittedName>
</protein>
<gene>
    <name evidence="3" type="ORF">VFH_I062760</name>
</gene>
<sequence length="127" mass="14929">MYLVGREKNGRVYGDGGLTKTIWRRDRSFIMQIADGEGSSTQPSLTPDMIETVRSLAHSEAAREVEARNTEIEELKKRQREMKEEMRRKTREYEEFTRIFQQFMQQFGGRDNQGQNDNDDSNTDEEN</sequence>
<keyword evidence="4" id="KW-1185">Reference proteome</keyword>
<keyword evidence="1" id="KW-0175">Coiled coil</keyword>
<evidence type="ECO:0000313" key="4">
    <source>
        <dbReference type="Proteomes" id="UP001157006"/>
    </source>
</evidence>
<feature type="region of interest" description="Disordered" evidence="2">
    <location>
        <begin position="104"/>
        <end position="127"/>
    </location>
</feature>
<dbReference type="Proteomes" id="UP001157006">
    <property type="component" value="Chromosome 1S"/>
</dbReference>